<organism evidence="2 3">
    <name type="scientific">Pseudomassariella vexata</name>
    <dbReference type="NCBI Taxonomy" id="1141098"/>
    <lineage>
        <taxon>Eukaryota</taxon>
        <taxon>Fungi</taxon>
        <taxon>Dikarya</taxon>
        <taxon>Ascomycota</taxon>
        <taxon>Pezizomycotina</taxon>
        <taxon>Sordariomycetes</taxon>
        <taxon>Xylariomycetidae</taxon>
        <taxon>Amphisphaeriales</taxon>
        <taxon>Pseudomassariaceae</taxon>
        <taxon>Pseudomassariella</taxon>
    </lineage>
</organism>
<feature type="region of interest" description="Disordered" evidence="1">
    <location>
        <begin position="129"/>
        <end position="193"/>
    </location>
</feature>
<feature type="compositionally biased region" description="Low complexity" evidence="1">
    <location>
        <begin position="40"/>
        <end position="49"/>
    </location>
</feature>
<evidence type="ECO:0000313" key="3">
    <source>
        <dbReference type="Proteomes" id="UP000193689"/>
    </source>
</evidence>
<reference evidence="2 3" key="1">
    <citation type="submission" date="2016-07" db="EMBL/GenBank/DDBJ databases">
        <title>Pervasive Adenine N6-methylation of Active Genes in Fungi.</title>
        <authorList>
            <consortium name="DOE Joint Genome Institute"/>
            <person name="Mondo S.J."/>
            <person name="Dannebaum R.O."/>
            <person name="Kuo R.C."/>
            <person name="Labutti K."/>
            <person name="Haridas S."/>
            <person name="Kuo A."/>
            <person name="Salamov A."/>
            <person name="Ahrendt S.R."/>
            <person name="Lipzen A."/>
            <person name="Sullivan W."/>
            <person name="Andreopoulos W.B."/>
            <person name="Clum A."/>
            <person name="Lindquist E."/>
            <person name="Daum C."/>
            <person name="Ramamoorthy G.K."/>
            <person name="Gryganskyi A."/>
            <person name="Culley D."/>
            <person name="Magnuson J.K."/>
            <person name="James T.Y."/>
            <person name="O'Malley M.A."/>
            <person name="Stajich J.E."/>
            <person name="Spatafora J.W."/>
            <person name="Visel A."/>
            <person name="Grigoriev I.V."/>
        </authorList>
    </citation>
    <scope>NUCLEOTIDE SEQUENCE [LARGE SCALE GENOMIC DNA]</scope>
    <source>
        <strain evidence="2 3">CBS 129021</strain>
    </source>
</reference>
<dbReference type="RefSeq" id="XP_040716090.1">
    <property type="nucleotide sequence ID" value="XM_040860099.1"/>
</dbReference>
<comment type="caution">
    <text evidence="2">The sequence shown here is derived from an EMBL/GenBank/DDBJ whole genome shotgun (WGS) entry which is preliminary data.</text>
</comment>
<gene>
    <name evidence="2" type="ORF">BCR38DRAFT_431383</name>
</gene>
<keyword evidence="3" id="KW-1185">Reference proteome</keyword>
<dbReference type="OrthoDB" id="5209158at2759"/>
<dbReference type="AlphaFoldDB" id="A0A1Y2E075"/>
<name>A0A1Y2E075_9PEZI</name>
<protein>
    <submittedName>
        <fullName evidence="2">Uncharacterized protein</fullName>
    </submittedName>
</protein>
<dbReference type="InParanoid" id="A0A1Y2E075"/>
<evidence type="ECO:0000313" key="2">
    <source>
        <dbReference type="EMBL" id="ORY64938.1"/>
    </source>
</evidence>
<accession>A0A1Y2E075</accession>
<dbReference type="EMBL" id="MCFJ01000006">
    <property type="protein sequence ID" value="ORY64938.1"/>
    <property type="molecule type" value="Genomic_DNA"/>
</dbReference>
<feature type="region of interest" description="Disordered" evidence="1">
    <location>
        <begin position="40"/>
        <end position="102"/>
    </location>
</feature>
<feature type="compositionally biased region" description="Basic and acidic residues" evidence="1">
    <location>
        <begin position="139"/>
        <end position="162"/>
    </location>
</feature>
<sequence>MFSSPHSDDRARRSRFSKVVTPDILIVDSSKSFDDILTMSTTSNTSSRRPSSRDYITGFPDSFAGRTTSLRHPDANTAPGASISAEDIDPARTLQRSRRSFHNKYKRTISYGKITPEMEQQFRNMSSAIGSNDSAIDMTEDRHSKDGNESIDRTDVSTHKPDSPTTAQPAQFEQKAESPRRRTFFGKFRSHKH</sequence>
<evidence type="ECO:0000256" key="1">
    <source>
        <dbReference type="SAM" id="MobiDB-lite"/>
    </source>
</evidence>
<dbReference type="Proteomes" id="UP000193689">
    <property type="component" value="Unassembled WGS sequence"/>
</dbReference>
<proteinExistence type="predicted"/>
<feature type="compositionally biased region" description="Basic residues" evidence="1">
    <location>
        <begin position="181"/>
        <end position="193"/>
    </location>
</feature>
<dbReference type="GeneID" id="63776311"/>